<dbReference type="PATRIC" id="fig|1705565.3.peg.3444"/>
<dbReference type="AlphaFoldDB" id="A0A0M1P424"/>
<dbReference type="OrthoDB" id="5637at2"/>
<dbReference type="InterPro" id="IPR011990">
    <property type="entry name" value="TPR-like_helical_dom_sf"/>
</dbReference>
<feature type="domain" description="DUF3298" evidence="1">
    <location>
        <begin position="744"/>
        <end position="818"/>
    </location>
</feature>
<dbReference type="Gene3D" id="3.90.640.20">
    <property type="entry name" value="Heat-shock cognate protein, ATPase"/>
    <property type="match status" value="1"/>
</dbReference>
<comment type="caution">
    <text evidence="2">The sequence shown here is derived from an EMBL/GenBank/DDBJ whole genome shotgun (WGS) entry which is preliminary data.</text>
</comment>
<dbReference type="PANTHER" id="PTHR37841:SF1">
    <property type="entry name" value="DUF3298 DOMAIN-CONTAINING PROTEIN"/>
    <property type="match status" value="1"/>
</dbReference>
<dbReference type="Proteomes" id="UP000036932">
    <property type="component" value="Unassembled WGS sequence"/>
</dbReference>
<reference evidence="3" key="1">
    <citation type="submission" date="2015-08" db="EMBL/GenBank/DDBJ databases">
        <title>Genome sequencing project for genomic taxonomy and phylogenomics of Bacillus-like bacteria.</title>
        <authorList>
            <person name="Liu B."/>
            <person name="Wang J."/>
            <person name="Zhu Y."/>
            <person name="Liu G."/>
            <person name="Chen Q."/>
            <person name="Chen Z."/>
            <person name="Lan J."/>
            <person name="Che J."/>
            <person name="Ge C."/>
            <person name="Shi H."/>
            <person name="Pan Z."/>
            <person name="Liu X."/>
        </authorList>
    </citation>
    <scope>NUCLEOTIDE SEQUENCE [LARGE SCALE GENOMIC DNA]</scope>
    <source>
        <strain evidence="3">FJAT-22460</strain>
    </source>
</reference>
<evidence type="ECO:0000313" key="3">
    <source>
        <dbReference type="Proteomes" id="UP000036932"/>
    </source>
</evidence>
<gene>
    <name evidence="2" type="ORF">AM231_07605</name>
</gene>
<dbReference type="Gene3D" id="1.25.40.10">
    <property type="entry name" value="Tetratricopeptide repeat domain"/>
    <property type="match status" value="1"/>
</dbReference>
<dbReference type="EMBL" id="LIUT01000001">
    <property type="protein sequence ID" value="KOR89045.1"/>
    <property type="molecule type" value="Genomic_DNA"/>
</dbReference>
<keyword evidence="3" id="KW-1185">Reference proteome</keyword>
<dbReference type="Pfam" id="PF14903">
    <property type="entry name" value="WG_beta_rep"/>
    <property type="match status" value="4"/>
</dbReference>
<dbReference type="InterPro" id="IPR021729">
    <property type="entry name" value="DUF3298"/>
</dbReference>
<protein>
    <recommendedName>
        <fullName evidence="1">DUF3298 domain-containing protein</fullName>
    </recommendedName>
</protein>
<evidence type="ECO:0000313" key="2">
    <source>
        <dbReference type="EMBL" id="KOR89045.1"/>
    </source>
</evidence>
<dbReference type="InterPro" id="IPR032774">
    <property type="entry name" value="WG_beta_rep"/>
</dbReference>
<organism evidence="2 3">
    <name type="scientific">Paenibacillus solani</name>
    <dbReference type="NCBI Taxonomy" id="1705565"/>
    <lineage>
        <taxon>Bacteria</taxon>
        <taxon>Bacillati</taxon>
        <taxon>Bacillota</taxon>
        <taxon>Bacilli</taxon>
        <taxon>Bacillales</taxon>
        <taxon>Paenibacillaceae</taxon>
        <taxon>Paenibacillus</taxon>
    </lineage>
</organism>
<name>A0A0M1P424_9BACL</name>
<dbReference type="Pfam" id="PF11738">
    <property type="entry name" value="DUF3298"/>
    <property type="match status" value="1"/>
</dbReference>
<dbReference type="SUPFAM" id="SSF48452">
    <property type="entry name" value="TPR-like"/>
    <property type="match status" value="1"/>
</dbReference>
<dbReference type="InterPro" id="IPR037126">
    <property type="entry name" value="PdaC/RsiV-like_sf"/>
</dbReference>
<sequence>MSVNDQQLAQIAMAYLPQGAELARIYQSTEHEHPAVIAADITGDHTPEIAGVYRLNDSLYLFALQYRNGGYEMVANVLGQGYAVNLLTAAPVLNPRMNQLIVGWQLGSIWSKLSIYDWTPEGLQDIAPADINYSYIDIMDMPGASGPDGQAEIALWIHDTGEAYRVEVIRWTQGSLVTAPDVYSYYYPVVVRYYEKLTQEHPDYSYYWFYLADAQYRAGMPEAAIVSVRKALTFEEPYPGRDTLLELERRIKEMLASRGQLQQHVGLFPASQETTGGTKWGYINRSGEMVIQPQYDDAQDFQDNGLAIVGVNGKYGVIDRSDRFVVKPIHQSISPFSEHRATVIDEQGFKMINEQGEVLTKRGYSYIAGLQEGRAVYYVTDNGSGDGANSRYGYLDSAGQEVIPAQYEEANDFINGKAVVKIKDKHYALIDLHGRRLANYLYAYVGPPGDGLLAFQKDSTGKYGYIDEQGSIIIPPTYTSAFPFHHGRAIVNTAEDYKSEYGVINKQGEWVIQPEYNDIRDLMEDRFALGRAIDPERPYIGSIYAIADWNGNRLSDFVYRDVSDYKQGLASVYDAKQTYFIDRTGKPAPSYPRVNGSGSLTLEPGGLIKALVDQRLSYLDRSGNVIWKQNTVIPLLAPYKVIEEKYKPNADYLVYYPQIDGMRDQAAQQTLNTKLKEMSQVKFIPEHEQLDYTYTGDFDVIFYKQKLLEMELNGYNYPFGAAHGMPTKVYVIINLENGRMYELKDLFKPGSDYVKELSRIVGKQIQDDPQYSYVFPDSYTGIAADQPFYVTENALHLVFAPYEIAPYAAGFPTFTIPFVQIKDMINTEGEFWKAFHT</sequence>
<dbReference type="PANTHER" id="PTHR37841">
    <property type="entry name" value="GLR2918 PROTEIN"/>
    <property type="match status" value="1"/>
</dbReference>
<dbReference type="Gene3D" id="3.30.565.40">
    <property type="entry name" value="Fervidobacterium nodosum Rt17-B1 like"/>
    <property type="match status" value="1"/>
</dbReference>
<dbReference type="RefSeq" id="WP_054402086.1">
    <property type="nucleotide sequence ID" value="NZ_LIUT01000001.1"/>
</dbReference>
<proteinExistence type="predicted"/>
<accession>A0A0M1P424</accession>
<evidence type="ECO:0000259" key="1">
    <source>
        <dbReference type="Pfam" id="PF11738"/>
    </source>
</evidence>